<dbReference type="Proteomes" id="UP000003477">
    <property type="component" value="Unassembled WGS sequence"/>
</dbReference>
<comment type="caution">
    <text evidence="1">The sequence shown here is derived from an EMBL/GenBank/DDBJ whole genome shotgun (WGS) entry which is preliminary data.</text>
</comment>
<evidence type="ECO:0000313" key="1">
    <source>
        <dbReference type="EMBL" id="EHJ14118.1"/>
    </source>
</evidence>
<dbReference type="PATRIC" id="fig|423471.3.peg.1108"/>
<name>G5J115_CROWT</name>
<evidence type="ECO:0000313" key="2">
    <source>
        <dbReference type="Proteomes" id="UP000003477"/>
    </source>
</evidence>
<organism evidence="1 2">
    <name type="scientific">Crocosphaera watsonii WH 0003</name>
    <dbReference type="NCBI Taxonomy" id="423471"/>
    <lineage>
        <taxon>Bacteria</taxon>
        <taxon>Bacillati</taxon>
        <taxon>Cyanobacteriota</taxon>
        <taxon>Cyanophyceae</taxon>
        <taxon>Oscillatoriophycideae</taxon>
        <taxon>Chroococcales</taxon>
        <taxon>Aphanothecaceae</taxon>
        <taxon>Crocosphaera</taxon>
    </lineage>
</organism>
<dbReference type="EMBL" id="AESD01000193">
    <property type="protein sequence ID" value="EHJ14118.1"/>
    <property type="molecule type" value="Genomic_DNA"/>
</dbReference>
<protein>
    <submittedName>
        <fullName evidence="1">Uncharacterized protein</fullName>
    </submittedName>
</protein>
<sequence length="46" mass="5126">MQKIQFFSPVWGFVVMARTGLAGDKMGSILVAIYKVKIFPYGLAVF</sequence>
<gene>
    <name evidence="1" type="ORF">CWATWH0003_1202</name>
</gene>
<proteinExistence type="predicted"/>
<reference evidence="1 2" key="1">
    <citation type="journal article" date="2011" name="Front. Microbiol.">
        <title>Two Strains of Crocosphaera watsonii with Highly Conserved Genomes are Distinguished by Strain-Specific Features.</title>
        <authorList>
            <person name="Bench S.R."/>
            <person name="Ilikchyan I.N."/>
            <person name="Tripp H.J."/>
            <person name="Zehr J.P."/>
        </authorList>
    </citation>
    <scope>NUCLEOTIDE SEQUENCE [LARGE SCALE GENOMIC DNA]</scope>
    <source>
        <strain evidence="1 2">WH 0003</strain>
    </source>
</reference>
<accession>G5J115</accession>
<dbReference type="AlphaFoldDB" id="G5J115"/>